<dbReference type="RefSeq" id="WP_220110929.1">
    <property type="nucleotide sequence ID" value="NZ_JAHZST010000014.1"/>
</dbReference>
<keyword evidence="2" id="KW-1185">Reference proteome</keyword>
<dbReference type="Proteomes" id="UP001195963">
    <property type="component" value="Unassembled WGS sequence"/>
</dbReference>
<name>A0ABS7E762_9GAMM</name>
<gene>
    <name evidence="1" type="ORF">K0625_17820</name>
</gene>
<comment type="caution">
    <text evidence="1">The sequence shown here is derived from an EMBL/GenBank/DDBJ whole genome shotgun (WGS) entry which is preliminary data.</text>
</comment>
<evidence type="ECO:0008006" key="3">
    <source>
        <dbReference type="Google" id="ProtNLM"/>
    </source>
</evidence>
<sequence length="803" mass="90982">MKRAKDNLNDFISKQKAFFELNISPKVKFNWESDSWISNVRNEGVFSASSISSLCFTTPMVRKGIYFKGEAPLPKAIKINQEFQEFMKAYVVFKIHLKNSKISMSALNRDVLILKRIYLRMVINGHLSPKIMNIDNEIVNQMMTTFSSSIRKIANSSDSHTAMRTVARDLSHIGVTLNPLTFDVTIKRASSKNTDSVKKAKTKAFHQADVIDDLDDDENEKLITIQTFLNIVAVRSMVQTDSEKIMLNMLMLLMITGFRYRELERLRFDSLKKMEIEDKAIEQILKTKGLKAYYLGIVYIGEKSAGTRTHWVEPLAIELVETIYRDTLNLTSPLREHVSSCRSEGFSSLLPQELKLKDEILLDDVVNYIVESLSTTALARGRSMQRHFSKNALARFNITPTRICKLSGRRKAFYYLSTDIERYLKLRASSSANVNDSNFTYNFVDSSNGESIKLNIEELLFIVPDGSTALAKTMVVKPIPCSVSISNMAMFLGRSNGLSLFQKYSLMDKSGQYSHLTTHMPRHTINTFLAIAGISDHIQAAMMGRVDISQNENYQHLAIEQRALSSAIVPMNTQFEELEMYIDNSSIESPLSNPLDIIKESANISINPLLDLKNAIAQNTHTFTTKEDKSSFIADVFESSTLDIMAGLGNAYEMEKSSIAKKQLIERHSDLHPLDFGSCMRKLESWACPYALKCQDGTPCPYFTIIGRADERQKLIQKVFNINNHIENVMQCLESGELSQSEAEEIHTELLSKKKHLEHIKICSAQIEMTKHKVNLVALNKHRKAVTLATIFASEHMKIEAKS</sequence>
<evidence type="ECO:0000313" key="2">
    <source>
        <dbReference type="Proteomes" id="UP001195963"/>
    </source>
</evidence>
<evidence type="ECO:0000313" key="1">
    <source>
        <dbReference type="EMBL" id="MBW8185511.1"/>
    </source>
</evidence>
<dbReference type="EMBL" id="JAHZST010000014">
    <property type="protein sequence ID" value="MBW8185511.1"/>
    <property type="molecule type" value="Genomic_DNA"/>
</dbReference>
<dbReference type="SUPFAM" id="SSF56349">
    <property type="entry name" value="DNA breaking-rejoining enzymes"/>
    <property type="match status" value="1"/>
</dbReference>
<protein>
    <recommendedName>
        <fullName evidence="3">Tyr recombinase domain-containing protein</fullName>
    </recommendedName>
</protein>
<reference evidence="1 2" key="1">
    <citation type="submission" date="2021-07" db="EMBL/GenBank/DDBJ databases">
        <title>Shewanella sp. nov, isolated from SCS.</title>
        <authorList>
            <person name="Cao W.R."/>
        </authorList>
    </citation>
    <scope>NUCLEOTIDE SEQUENCE [LARGE SCALE GENOMIC DNA]</scope>
    <source>
        <strain evidence="1 2">NR704-98</strain>
    </source>
</reference>
<accession>A0ABS7E762</accession>
<organism evidence="1 2">
    <name type="scientific">Shewanella nanhaiensis</name>
    <dbReference type="NCBI Taxonomy" id="2864872"/>
    <lineage>
        <taxon>Bacteria</taxon>
        <taxon>Pseudomonadati</taxon>
        <taxon>Pseudomonadota</taxon>
        <taxon>Gammaproteobacteria</taxon>
        <taxon>Alteromonadales</taxon>
        <taxon>Shewanellaceae</taxon>
        <taxon>Shewanella</taxon>
    </lineage>
</organism>
<proteinExistence type="predicted"/>
<dbReference type="InterPro" id="IPR011010">
    <property type="entry name" value="DNA_brk_join_enz"/>
</dbReference>